<dbReference type="Proteomes" id="UP000434957">
    <property type="component" value="Unassembled WGS sequence"/>
</dbReference>
<keyword evidence="6" id="KW-1185">Reference proteome</keyword>
<sequence>MPPLTATTDHVKPFVLVPVKTSDVRVRNCVTDFCHDSWLEKVFERQEAIKPAERTLKTLTPHPGKDQVIAKRDSYDEHSYKEELQKFIAESTANLHCEDHEPLNSSDEDTSDEDASPRNAQAIDFSPNKAQTYVEPPVEVPRSYRTQDRLGGVLVAGHRVLFTNWAFKREMRHLGHLGPLPERVPVLDEAEDEFMAFYSGKIIEL</sequence>
<name>A0A6A3KKF7_9STRA</name>
<dbReference type="EMBL" id="QXFV01000670">
    <property type="protein sequence ID" value="KAE9031231.1"/>
    <property type="molecule type" value="Genomic_DNA"/>
</dbReference>
<evidence type="ECO:0000313" key="3">
    <source>
        <dbReference type="EMBL" id="KAE9031231.1"/>
    </source>
</evidence>
<dbReference type="Proteomes" id="UP000429607">
    <property type="component" value="Unassembled WGS sequence"/>
</dbReference>
<dbReference type="EMBL" id="QXFT01001263">
    <property type="protein sequence ID" value="KAE9323703.1"/>
    <property type="molecule type" value="Genomic_DNA"/>
</dbReference>
<evidence type="ECO:0000313" key="2">
    <source>
        <dbReference type="EMBL" id="KAE9006297.1"/>
    </source>
</evidence>
<reference evidence="5 7" key="1">
    <citation type="submission" date="2018-09" db="EMBL/GenBank/DDBJ databases">
        <title>Genomic investigation of the strawberry pathogen Phytophthora fragariae indicates pathogenicity is determined by transcriptional variation in three key races.</title>
        <authorList>
            <person name="Adams T.M."/>
            <person name="Armitage A.D."/>
            <person name="Sobczyk M.K."/>
            <person name="Bates H.J."/>
            <person name="Dunwell J.M."/>
            <person name="Nellist C.F."/>
            <person name="Harrison R.J."/>
        </authorList>
    </citation>
    <scope>NUCLEOTIDE SEQUENCE [LARGE SCALE GENOMIC DNA]</scope>
    <source>
        <strain evidence="3 5">SCRP249</strain>
        <strain evidence="2 7">SCRP324</strain>
        <strain evidence="4 6">SCRP333</strain>
    </source>
</reference>
<dbReference type="Proteomes" id="UP000435112">
    <property type="component" value="Unassembled WGS sequence"/>
</dbReference>
<evidence type="ECO:0000313" key="4">
    <source>
        <dbReference type="EMBL" id="KAE9323703.1"/>
    </source>
</evidence>
<evidence type="ECO:0000313" key="7">
    <source>
        <dbReference type="Proteomes" id="UP000435112"/>
    </source>
</evidence>
<comment type="caution">
    <text evidence="2">The sequence shown here is derived from an EMBL/GenBank/DDBJ whole genome shotgun (WGS) entry which is preliminary data.</text>
</comment>
<evidence type="ECO:0000313" key="6">
    <source>
        <dbReference type="Proteomes" id="UP000434957"/>
    </source>
</evidence>
<dbReference type="EMBL" id="QXFU01001268">
    <property type="protein sequence ID" value="KAE9006297.1"/>
    <property type="molecule type" value="Genomic_DNA"/>
</dbReference>
<evidence type="ECO:0000256" key="1">
    <source>
        <dbReference type="SAM" id="MobiDB-lite"/>
    </source>
</evidence>
<feature type="region of interest" description="Disordered" evidence="1">
    <location>
        <begin position="98"/>
        <end position="120"/>
    </location>
</feature>
<accession>A0A6A3KKF7</accession>
<proteinExistence type="predicted"/>
<dbReference type="OrthoDB" id="125130at2759"/>
<gene>
    <name evidence="3" type="ORF">PR001_g11057</name>
    <name evidence="2" type="ORF">PR002_g16521</name>
    <name evidence="4" type="ORF">PR003_g16912</name>
</gene>
<protein>
    <submittedName>
        <fullName evidence="2">Uncharacterized protein</fullName>
    </submittedName>
</protein>
<dbReference type="AlphaFoldDB" id="A0A6A3KKF7"/>
<evidence type="ECO:0000313" key="5">
    <source>
        <dbReference type="Proteomes" id="UP000429607"/>
    </source>
</evidence>
<organism evidence="2 7">
    <name type="scientific">Phytophthora rubi</name>
    <dbReference type="NCBI Taxonomy" id="129364"/>
    <lineage>
        <taxon>Eukaryota</taxon>
        <taxon>Sar</taxon>
        <taxon>Stramenopiles</taxon>
        <taxon>Oomycota</taxon>
        <taxon>Peronosporomycetes</taxon>
        <taxon>Peronosporales</taxon>
        <taxon>Peronosporaceae</taxon>
        <taxon>Phytophthora</taxon>
    </lineage>
</organism>